<dbReference type="InterPro" id="IPR005119">
    <property type="entry name" value="LysR_subst-bd"/>
</dbReference>
<dbReference type="Proteomes" id="UP001169719">
    <property type="component" value="Unassembled WGS sequence"/>
</dbReference>
<evidence type="ECO:0000313" key="6">
    <source>
        <dbReference type="EMBL" id="MDN2482903.1"/>
    </source>
</evidence>
<proteinExistence type="inferred from homology"/>
<reference evidence="6" key="1">
    <citation type="submission" date="2024-05" db="EMBL/GenBank/DDBJ databases">
        <title>Genome Sequences of Four Agar- Degrading Marine Bacteria.</title>
        <authorList>
            <person name="Phillips E.K."/>
            <person name="Shaffer J.C."/>
            <person name="Henson M.W."/>
            <person name="Temperton B."/>
            <person name="Thrash C.J."/>
            <person name="Martin M.O."/>
        </authorList>
    </citation>
    <scope>NUCLEOTIDE SEQUENCE</scope>
    <source>
        <strain evidence="6">EKP203</strain>
    </source>
</reference>
<dbReference type="RefSeq" id="WP_289962956.1">
    <property type="nucleotide sequence ID" value="NZ_JAUEOZ010000002.1"/>
</dbReference>
<keyword evidence="3" id="KW-0238">DNA-binding</keyword>
<dbReference type="EMBL" id="JAUEOZ010000002">
    <property type="protein sequence ID" value="MDN2482903.1"/>
    <property type="molecule type" value="Genomic_DNA"/>
</dbReference>
<dbReference type="PRINTS" id="PR00039">
    <property type="entry name" value="HTHLYSR"/>
</dbReference>
<keyword evidence="7" id="KW-1185">Reference proteome</keyword>
<dbReference type="Gene3D" id="1.10.10.10">
    <property type="entry name" value="Winged helix-like DNA-binding domain superfamily/Winged helix DNA-binding domain"/>
    <property type="match status" value="1"/>
</dbReference>
<evidence type="ECO:0000256" key="3">
    <source>
        <dbReference type="ARBA" id="ARBA00023125"/>
    </source>
</evidence>
<evidence type="ECO:0000313" key="7">
    <source>
        <dbReference type="Proteomes" id="UP001169719"/>
    </source>
</evidence>
<dbReference type="PANTHER" id="PTHR30118:SF7">
    <property type="entry name" value="TRANSCRIPTIONAL REGULATOR LYSR FAMILY"/>
    <property type="match status" value="1"/>
</dbReference>
<dbReference type="InterPro" id="IPR036388">
    <property type="entry name" value="WH-like_DNA-bd_sf"/>
</dbReference>
<feature type="domain" description="HTH lysR-type" evidence="5">
    <location>
        <begin position="11"/>
        <end position="68"/>
    </location>
</feature>
<comment type="caution">
    <text evidence="6">The sequence shown here is derived from an EMBL/GenBank/DDBJ whole genome shotgun (WGS) entry which is preliminary data.</text>
</comment>
<dbReference type="SUPFAM" id="SSF46785">
    <property type="entry name" value="Winged helix' DNA-binding domain"/>
    <property type="match status" value="1"/>
</dbReference>
<evidence type="ECO:0000256" key="4">
    <source>
        <dbReference type="ARBA" id="ARBA00023163"/>
    </source>
</evidence>
<dbReference type="InterPro" id="IPR036390">
    <property type="entry name" value="WH_DNA-bd_sf"/>
</dbReference>
<dbReference type="Pfam" id="PF00126">
    <property type="entry name" value="HTH_1"/>
    <property type="match status" value="1"/>
</dbReference>
<sequence length="311" mass="35441">MEVARIDIRKLDLNLLKILKAVVETQNASTAAGQLGISQTSVSRGIVKLKEHFGEQLFVRKAHGLEPSELARELAQACDQMLRPVENALQTYLEFEPLEYSGKITILVNTFLLEFYGPELILTLKETFPKATFNLAQWQKDSLYETLQGNVDYIIQFASYQMPPELYCHNLAKLETFIIARRNHPVLSQGSDWANIHSLPIIRLFLDGINPNKGILETVYEQNGYRAHFVLTTHSIKVAMSLLKKSDAILFTNDFVCKEDDELARYALPPVSDSYNLLDINGLYLQTRVGNPLNQMLHQTVQTFFDQYDLN</sequence>
<protein>
    <submittedName>
        <fullName evidence="6">LysR family transcriptional regulator</fullName>
    </submittedName>
</protein>
<keyword evidence="4" id="KW-0804">Transcription</keyword>
<dbReference type="SUPFAM" id="SSF53850">
    <property type="entry name" value="Periplasmic binding protein-like II"/>
    <property type="match status" value="1"/>
</dbReference>
<gene>
    <name evidence="6" type="ORF">QWJ08_16295</name>
</gene>
<comment type="similarity">
    <text evidence="1">Belongs to the LysR transcriptional regulatory family.</text>
</comment>
<accession>A0ABT7Y4D0</accession>
<organism evidence="6 7">
    <name type="scientific">Vibrio agarivorans</name>
    <dbReference type="NCBI Taxonomy" id="153622"/>
    <lineage>
        <taxon>Bacteria</taxon>
        <taxon>Pseudomonadati</taxon>
        <taxon>Pseudomonadota</taxon>
        <taxon>Gammaproteobacteria</taxon>
        <taxon>Vibrionales</taxon>
        <taxon>Vibrionaceae</taxon>
        <taxon>Vibrio</taxon>
    </lineage>
</organism>
<dbReference type="PANTHER" id="PTHR30118">
    <property type="entry name" value="HTH-TYPE TRANSCRIPTIONAL REGULATOR LEUO-RELATED"/>
    <property type="match status" value="1"/>
</dbReference>
<dbReference type="PROSITE" id="PS50931">
    <property type="entry name" value="HTH_LYSR"/>
    <property type="match status" value="1"/>
</dbReference>
<dbReference type="InterPro" id="IPR000847">
    <property type="entry name" value="LysR_HTH_N"/>
</dbReference>
<dbReference type="Pfam" id="PF03466">
    <property type="entry name" value="LysR_substrate"/>
    <property type="match status" value="1"/>
</dbReference>
<evidence type="ECO:0000256" key="2">
    <source>
        <dbReference type="ARBA" id="ARBA00023015"/>
    </source>
</evidence>
<evidence type="ECO:0000256" key="1">
    <source>
        <dbReference type="ARBA" id="ARBA00009437"/>
    </source>
</evidence>
<name>A0ABT7Y4D0_9VIBR</name>
<keyword evidence="2" id="KW-0805">Transcription regulation</keyword>
<evidence type="ECO:0000259" key="5">
    <source>
        <dbReference type="PROSITE" id="PS50931"/>
    </source>
</evidence>
<dbReference type="InterPro" id="IPR050389">
    <property type="entry name" value="LysR-type_TF"/>
</dbReference>
<dbReference type="Gene3D" id="3.40.190.10">
    <property type="entry name" value="Periplasmic binding protein-like II"/>
    <property type="match status" value="2"/>
</dbReference>